<keyword evidence="6" id="KW-1185">Reference proteome</keyword>
<feature type="transmembrane region" description="Helical" evidence="1">
    <location>
        <begin position="681"/>
        <end position="704"/>
    </location>
</feature>
<reference evidence="5 6" key="1">
    <citation type="submission" date="2015-07" db="EMBL/GenBank/DDBJ databases">
        <title>The genome of Dufourea novaeangliae.</title>
        <authorList>
            <person name="Pan H."/>
            <person name="Kapheim K."/>
        </authorList>
    </citation>
    <scope>NUCLEOTIDE SEQUENCE [LARGE SCALE GENOMIC DNA]</scope>
    <source>
        <strain evidence="5">0120121106</strain>
        <tissue evidence="5">Whole body</tissue>
    </source>
</reference>
<dbReference type="PANTHER" id="PTHR22255:SF9">
    <property type="entry name" value="LP06548P"/>
    <property type="match status" value="1"/>
</dbReference>
<keyword evidence="1" id="KW-1133">Transmembrane helix</keyword>
<evidence type="ECO:0000256" key="1">
    <source>
        <dbReference type="SAM" id="Phobius"/>
    </source>
</evidence>
<feature type="domain" description="DUF7044" evidence="4">
    <location>
        <begin position="147"/>
        <end position="232"/>
    </location>
</feature>
<gene>
    <name evidence="5" type="ORF">WN55_09844</name>
</gene>
<evidence type="ECO:0000259" key="3">
    <source>
        <dbReference type="Pfam" id="PF23070"/>
    </source>
</evidence>
<dbReference type="AlphaFoldDB" id="A0A154P9F6"/>
<dbReference type="InterPro" id="IPR055472">
    <property type="entry name" value="DUF7044"/>
</dbReference>
<dbReference type="Proteomes" id="UP000076502">
    <property type="component" value="Unassembled WGS sequence"/>
</dbReference>
<proteinExistence type="predicted"/>
<evidence type="ECO:0000259" key="2">
    <source>
        <dbReference type="Pfam" id="PF23069"/>
    </source>
</evidence>
<sequence>MAENDCYNMANVTNYMADGVTVSCNSEMSSDKIPFLFHVVDSPTEILTCCKESPTVILLESRASDFCYSRGNICSLYTFSLEGILIQPHTAISLGNIECSTLIEDLLHFNQGACPLISTKGADNIVGRKDDSYKDLASSTSTLKNSRCEFPTEWNGRWFQSGNDELVTVNGPNMTSKGVCIDTKDDKFLIHDRKENCYRCIVMHMKHPNVLQYKETYCNTEDPKPSLSSTCNALTTDDCLNSLFRTGAAPIPCPFKGPLEFSYSRGEEECKSPSSTAETCTQESRLLLRYQACANVLYSESVDVELECFATWKEGSTHNLVARLHLKTIPDRETSKEESYRCFIYQQTSNSSWNLAQSADAGCSGFSVNDAAKTYKMWQKNPPKRCAYPSWVVANKQWLALDRISSRLLASPYNLTMIDRRETRLLCHSIAPINDHHYHHPLNPDRESQVMYVAKATVDCTNGYMCLMFHRRDDHIIEMQLSEWSQQTENVCNSSMFNSRSTPYTTFIASDPMTRQCPNLGRYKIVSVFHAHSNDSSDDILGGGGRQNVANAAEVQDARVTPTPNPTRCRYGSVRQLDIGCKTPDRMEFASSCSDEAPYLSEYWCHGSWIENGTAYLVASTDVGRYCLVYSASTAATGSRELSVTGHLASCPRTSHRHLISWQVNLTSYAQCGEISTATSWTYRISASMYIFVVLGVLFGRYIVR</sequence>
<evidence type="ECO:0000259" key="4">
    <source>
        <dbReference type="Pfam" id="PF23071"/>
    </source>
</evidence>
<dbReference type="GO" id="GO:0061909">
    <property type="term" value="P:autophagosome-lysosome fusion"/>
    <property type="evidence" value="ECO:0007669"/>
    <property type="project" value="TreeGrafter"/>
</dbReference>
<dbReference type="Pfam" id="PF23071">
    <property type="entry name" value="DUF7044"/>
    <property type="match status" value="1"/>
</dbReference>
<dbReference type="Pfam" id="PF23069">
    <property type="entry name" value="DUF7042"/>
    <property type="match status" value="1"/>
</dbReference>
<dbReference type="PANTHER" id="PTHR22255">
    <property type="entry name" value="LP06548P"/>
    <property type="match status" value="1"/>
</dbReference>
<feature type="domain" description="DUF7043" evidence="3">
    <location>
        <begin position="384"/>
        <end position="501"/>
    </location>
</feature>
<evidence type="ECO:0000313" key="5">
    <source>
        <dbReference type="EMBL" id="KZC07858.1"/>
    </source>
</evidence>
<name>A0A154P9F6_DUFNO</name>
<accession>A0A154P9F6</accession>
<dbReference type="InterPro" id="IPR055470">
    <property type="entry name" value="DUF7042"/>
</dbReference>
<dbReference type="InterPro" id="IPR055471">
    <property type="entry name" value="DUF7043"/>
</dbReference>
<evidence type="ECO:0000313" key="6">
    <source>
        <dbReference type="Proteomes" id="UP000076502"/>
    </source>
</evidence>
<dbReference type="Pfam" id="PF23070">
    <property type="entry name" value="DUF7043"/>
    <property type="match status" value="1"/>
</dbReference>
<dbReference type="STRING" id="178035.A0A154P9F6"/>
<protein>
    <submittedName>
        <fullName evidence="5">Uncharacterized protein</fullName>
    </submittedName>
</protein>
<dbReference type="EMBL" id="KQ434832">
    <property type="protein sequence ID" value="KZC07858.1"/>
    <property type="molecule type" value="Genomic_DNA"/>
</dbReference>
<organism evidence="5 6">
    <name type="scientific">Dufourea novaeangliae</name>
    <name type="common">Sweat bee</name>
    <dbReference type="NCBI Taxonomy" id="178035"/>
    <lineage>
        <taxon>Eukaryota</taxon>
        <taxon>Metazoa</taxon>
        <taxon>Ecdysozoa</taxon>
        <taxon>Arthropoda</taxon>
        <taxon>Hexapoda</taxon>
        <taxon>Insecta</taxon>
        <taxon>Pterygota</taxon>
        <taxon>Neoptera</taxon>
        <taxon>Endopterygota</taxon>
        <taxon>Hymenoptera</taxon>
        <taxon>Apocrita</taxon>
        <taxon>Aculeata</taxon>
        <taxon>Apoidea</taxon>
        <taxon>Anthophila</taxon>
        <taxon>Halictidae</taxon>
        <taxon>Rophitinae</taxon>
        <taxon>Dufourea</taxon>
    </lineage>
</organism>
<keyword evidence="1" id="KW-0472">Membrane</keyword>
<dbReference type="OrthoDB" id="9979716at2759"/>
<keyword evidence="1" id="KW-0812">Transmembrane</keyword>
<feature type="domain" description="DUF7042" evidence="2">
    <location>
        <begin position="250"/>
        <end position="377"/>
    </location>
</feature>